<comment type="caution">
    <text evidence="2">The sequence shown here is derived from an EMBL/GenBank/DDBJ whole genome shotgun (WGS) entry which is preliminary data.</text>
</comment>
<name>A0A1J6IUD8_NICAT</name>
<feature type="region of interest" description="Disordered" evidence="1">
    <location>
        <begin position="1"/>
        <end position="28"/>
    </location>
</feature>
<protein>
    <submittedName>
        <fullName evidence="2">Uncharacterized protein</fullName>
    </submittedName>
</protein>
<accession>A0A1J6IUD8</accession>
<sequence length="128" mass="13761">ADGGIETEENMVGDSTKLDKGPPPPSRDVPARIALARISKAVDPIVEAYDKLANAEKILSASRSPKNDVDRAEIGVQTVRVNEGFSEKLEVNQLVKTDINSHAQQGTIDMVAGDQLKNAGDRPDKGLW</sequence>
<evidence type="ECO:0000256" key="1">
    <source>
        <dbReference type="SAM" id="MobiDB-lite"/>
    </source>
</evidence>
<dbReference type="Proteomes" id="UP000187609">
    <property type="component" value="Unassembled WGS sequence"/>
</dbReference>
<gene>
    <name evidence="2" type="ORF">A4A49_45046</name>
</gene>
<feature type="compositionally biased region" description="Acidic residues" evidence="1">
    <location>
        <begin position="1"/>
        <end position="11"/>
    </location>
</feature>
<dbReference type="Gramene" id="OIT08829">
    <property type="protein sequence ID" value="OIT08829"/>
    <property type="gene ID" value="A4A49_45046"/>
</dbReference>
<feature type="non-terminal residue" evidence="2">
    <location>
        <position position="128"/>
    </location>
</feature>
<keyword evidence="3" id="KW-1185">Reference proteome</keyword>
<evidence type="ECO:0000313" key="3">
    <source>
        <dbReference type="Proteomes" id="UP000187609"/>
    </source>
</evidence>
<evidence type="ECO:0000313" key="2">
    <source>
        <dbReference type="EMBL" id="OIT08829.1"/>
    </source>
</evidence>
<organism evidence="2 3">
    <name type="scientific">Nicotiana attenuata</name>
    <name type="common">Coyote tobacco</name>
    <dbReference type="NCBI Taxonomy" id="49451"/>
    <lineage>
        <taxon>Eukaryota</taxon>
        <taxon>Viridiplantae</taxon>
        <taxon>Streptophyta</taxon>
        <taxon>Embryophyta</taxon>
        <taxon>Tracheophyta</taxon>
        <taxon>Spermatophyta</taxon>
        <taxon>Magnoliopsida</taxon>
        <taxon>eudicotyledons</taxon>
        <taxon>Gunneridae</taxon>
        <taxon>Pentapetalae</taxon>
        <taxon>asterids</taxon>
        <taxon>lamiids</taxon>
        <taxon>Solanales</taxon>
        <taxon>Solanaceae</taxon>
        <taxon>Nicotianoideae</taxon>
        <taxon>Nicotianeae</taxon>
        <taxon>Nicotiana</taxon>
    </lineage>
</organism>
<reference evidence="2" key="1">
    <citation type="submission" date="2016-11" db="EMBL/GenBank/DDBJ databases">
        <title>The genome of Nicotiana attenuata.</title>
        <authorList>
            <person name="Xu S."/>
            <person name="Brockmoeller T."/>
            <person name="Gaquerel E."/>
            <person name="Navarro A."/>
            <person name="Kuhl H."/>
            <person name="Gase K."/>
            <person name="Ling Z."/>
            <person name="Zhou W."/>
            <person name="Kreitzer C."/>
            <person name="Stanke M."/>
            <person name="Tang H."/>
            <person name="Lyons E."/>
            <person name="Pandey P."/>
            <person name="Pandey S.P."/>
            <person name="Timmermann B."/>
            <person name="Baldwin I.T."/>
        </authorList>
    </citation>
    <scope>NUCLEOTIDE SEQUENCE [LARGE SCALE GENOMIC DNA]</scope>
    <source>
        <strain evidence="2">UT</strain>
    </source>
</reference>
<dbReference type="EMBL" id="MJEQ01032685">
    <property type="protein sequence ID" value="OIT08829.1"/>
    <property type="molecule type" value="Genomic_DNA"/>
</dbReference>
<feature type="non-terminal residue" evidence="2">
    <location>
        <position position="1"/>
    </location>
</feature>
<proteinExistence type="predicted"/>
<dbReference type="AlphaFoldDB" id="A0A1J6IUD8"/>